<reference evidence="3" key="1">
    <citation type="journal article" date="2021" name="PeerJ">
        <title>Extensive microbial diversity within the chicken gut microbiome revealed by metagenomics and culture.</title>
        <authorList>
            <person name="Gilroy R."/>
            <person name="Ravi A."/>
            <person name="Getino M."/>
            <person name="Pursley I."/>
            <person name="Horton D.L."/>
            <person name="Alikhan N.F."/>
            <person name="Baker D."/>
            <person name="Gharbi K."/>
            <person name="Hall N."/>
            <person name="Watson M."/>
            <person name="Adriaenssens E.M."/>
            <person name="Foster-Nyarko E."/>
            <person name="Jarju S."/>
            <person name="Secka A."/>
            <person name="Antonio M."/>
            <person name="Oren A."/>
            <person name="Chaudhuri R.R."/>
            <person name="La Ragione R."/>
            <person name="Hildebrand F."/>
            <person name="Pallen M.J."/>
        </authorList>
    </citation>
    <scope>NUCLEOTIDE SEQUENCE</scope>
    <source>
        <strain evidence="3">8470</strain>
    </source>
</reference>
<accession>A0A948TMN8</accession>
<evidence type="ECO:0000259" key="2">
    <source>
        <dbReference type="SMART" id="SM01126"/>
    </source>
</evidence>
<evidence type="ECO:0000256" key="1">
    <source>
        <dbReference type="SAM" id="MobiDB-lite"/>
    </source>
</evidence>
<dbReference type="EMBL" id="JAHLFJ010000068">
    <property type="protein sequence ID" value="MBU3856262.1"/>
    <property type="molecule type" value="Genomic_DNA"/>
</dbReference>
<dbReference type="PANTHER" id="PTHR33293:SF1">
    <property type="entry name" value="INSERTION ELEMENT IS1 1 PROTEIN INSB-RELATED"/>
    <property type="match status" value="1"/>
</dbReference>
<dbReference type="Proteomes" id="UP000784286">
    <property type="component" value="Unassembled WGS sequence"/>
</dbReference>
<comment type="caution">
    <text evidence="3">The sequence shown here is derived from an EMBL/GenBank/DDBJ whole genome shotgun (WGS) entry which is preliminary data.</text>
</comment>
<dbReference type="InterPro" id="IPR024445">
    <property type="entry name" value="Tnp_ISXO2-like"/>
</dbReference>
<proteinExistence type="predicted"/>
<feature type="domain" description="ISXO2-like transposase" evidence="2">
    <location>
        <begin position="142"/>
        <end position="301"/>
    </location>
</feature>
<evidence type="ECO:0000313" key="4">
    <source>
        <dbReference type="Proteomes" id="UP000784286"/>
    </source>
</evidence>
<gene>
    <name evidence="3" type="ORF">H9928_06890</name>
</gene>
<reference evidence="3" key="2">
    <citation type="submission" date="2021-04" db="EMBL/GenBank/DDBJ databases">
        <authorList>
            <person name="Gilroy R."/>
        </authorList>
    </citation>
    <scope>NUCLEOTIDE SEQUENCE</scope>
    <source>
        <strain evidence="3">8470</strain>
    </source>
</reference>
<dbReference type="SMART" id="SM01126">
    <property type="entry name" value="DDE_Tnp_IS1595"/>
    <property type="match status" value="1"/>
</dbReference>
<dbReference type="InterPro" id="IPR051354">
    <property type="entry name" value="Transposase_27_IS1"/>
</dbReference>
<dbReference type="NCBIfam" id="NF033547">
    <property type="entry name" value="transpos_IS1595"/>
    <property type="match status" value="1"/>
</dbReference>
<name>A0A948TMN8_9BACT</name>
<evidence type="ECO:0000313" key="3">
    <source>
        <dbReference type="EMBL" id="MBU3856262.1"/>
    </source>
</evidence>
<sequence length="328" mass="37169">MTYNEVLSAAQSLSESERQSLVQALSMAKHCEATVPESSHLSALLEKQGCCPHCGGNRYYRFGKDHGTQRFKCKDCGRTFTEYTGTWQQKLHKKGLVKAYMHLMSEQKSLDRISAALHINKKTAFDWRHKILRSLKQDEGGSFSGITESDETFFEKSDKGSRHLGRKPRKRGGGGKGKGASKDKVTVIVTADRKNDLNMTFCGYGRLTKAEITESLHTPLPQGTVLCSDGHVSYKGYAMDNHIEHVVIRADLGWHVKRGFYHIQHVNSLHSRLKKWLNGTFWGVATKYMQDYLNWFKVQETVLKFCNDQAGELLGISMKHYNVKFATV</sequence>
<dbReference type="Pfam" id="PF12762">
    <property type="entry name" value="DDE_Tnp_IS1595"/>
    <property type="match status" value="1"/>
</dbReference>
<feature type="region of interest" description="Disordered" evidence="1">
    <location>
        <begin position="154"/>
        <end position="182"/>
    </location>
</feature>
<feature type="compositionally biased region" description="Basic residues" evidence="1">
    <location>
        <begin position="162"/>
        <end position="173"/>
    </location>
</feature>
<dbReference type="AlphaFoldDB" id="A0A948TMN8"/>
<organism evidence="3 4">
    <name type="scientific">Candidatus Phocaeicola excrementipullorum</name>
    <dbReference type="NCBI Taxonomy" id="2838731"/>
    <lineage>
        <taxon>Bacteria</taxon>
        <taxon>Pseudomonadati</taxon>
        <taxon>Bacteroidota</taxon>
        <taxon>Bacteroidia</taxon>
        <taxon>Bacteroidales</taxon>
        <taxon>Bacteroidaceae</taxon>
        <taxon>Phocaeicola</taxon>
    </lineage>
</organism>
<protein>
    <submittedName>
        <fullName evidence="3">IS1595 family transposase</fullName>
    </submittedName>
</protein>
<dbReference type="PANTHER" id="PTHR33293">
    <property type="entry name" value="INSERTION ELEMENT IS1 1 PROTEIN INSB-RELATED"/>
    <property type="match status" value="1"/>
</dbReference>